<dbReference type="RefSeq" id="WP_286285856.1">
    <property type="nucleotide sequence ID" value="NZ_JASXSZ010000001.1"/>
</dbReference>
<keyword evidence="1" id="KW-0732">Signal</keyword>
<name>A0ABT7MU05_9MICO</name>
<accession>A0ABT7MU05</accession>
<protein>
    <submittedName>
        <fullName evidence="2">Extracellular solute-binding protein</fullName>
    </submittedName>
</protein>
<dbReference type="InterPro" id="IPR006059">
    <property type="entry name" value="SBP"/>
</dbReference>
<evidence type="ECO:0000256" key="1">
    <source>
        <dbReference type="SAM" id="SignalP"/>
    </source>
</evidence>
<dbReference type="PANTHER" id="PTHR43649">
    <property type="entry name" value="ARABINOSE-BINDING PROTEIN-RELATED"/>
    <property type="match status" value="1"/>
</dbReference>
<feature type="chain" id="PRO_5045448458" evidence="1">
    <location>
        <begin position="25"/>
        <end position="448"/>
    </location>
</feature>
<organism evidence="2 3">
    <name type="scientific">Microbacterium candidum</name>
    <dbReference type="NCBI Taxonomy" id="3041922"/>
    <lineage>
        <taxon>Bacteria</taxon>
        <taxon>Bacillati</taxon>
        <taxon>Actinomycetota</taxon>
        <taxon>Actinomycetes</taxon>
        <taxon>Micrococcales</taxon>
        <taxon>Microbacteriaceae</taxon>
        <taxon>Microbacterium</taxon>
    </lineage>
</organism>
<feature type="signal peptide" evidence="1">
    <location>
        <begin position="1"/>
        <end position="24"/>
    </location>
</feature>
<comment type="caution">
    <text evidence="2">The sequence shown here is derived from an EMBL/GenBank/DDBJ whole genome shotgun (WGS) entry which is preliminary data.</text>
</comment>
<dbReference type="PROSITE" id="PS51257">
    <property type="entry name" value="PROKAR_LIPOPROTEIN"/>
    <property type="match status" value="1"/>
</dbReference>
<dbReference type="InterPro" id="IPR050490">
    <property type="entry name" value="Bact_solute-bd_prot1"/>
</dbReference>
<proteinExistence type="predicted"/>
<evidence type="ECO:0000313" key="2">
    <source>
        <dbReference type="EMBL" id="MDL9977934.1"/>
    </source>
</evidence>
<dbReference type="SUPFAM" id="SSF53850">
    <property type="entry name" value="Periplasmic binding protein-like II"/>
    <property type="match status" value="1"/>
</dbReference>
<dbReference type="Gene3D" id="3.40.190.10">
    <property type="entry name" value="Periplasmic binding protein-like II"/>
    <property type="match status" value="2"/>
</dbReference>
<dbReference type="PANTHER" id="PTHR43649:SF12">
    <property type="entry name" value="DIACETYLCHITOBIOSE BINDING PROTEIN DASA"/>
    <property type="match status" value="1"/>
</dbReference>
<reference evidence="2 3" key="1">
    <citation type="submission" date="2023-06" db="EMBL/GenBank/DDBJ databases">
        <title>Microbacterium sp. nov., isolated from a waste landfill.</title>
        <authorList>
            <person name="Wen W."/>
        </authorList>
    </citation>
    <scope>NUCLEOTIDE SEQUENCE [LARGE SCALE GENOMIC DNA]</scope>
    <source>
        <strain evidence="2 3">ASV49</strain>
    </source>
</reference>
<gene>
    <name evidence="2" type="ORF">QSV35_01185</name>
</gene>
<dbReference type="Proteomes" id="UP001235064">
    <property type="component" value="Unassembled WGS sequence"/>
</dbReference>
<dbReference type="EMBL" id="JASXSZ010000001">
    <property type="protein sequence ID" value="MDL9977934.1"/>
    <property type="molecule type" value="Genomic_DNA"/>
</dbReference>
<sequence>MPIRRGMRTAIAAASTAVVVLGLAACSGPGGGTKTAAAGGEQITAPITAEQVAKLGKVNLSVWADQGEQQFMQDFVPAFEKKYPNVTVKIQFKSFNDLTATVLNAMNSNNAPDVAQGNQGWATDGALVKAGLVRPLDDLATAYGYQQVAGEAISQLKWSKDGKQFGTGSIYGLSPDNQMVGLFYNKEKLQKLGLSVPKTLPELEAAMAAAKAGGEVPLELGNSDKGSAMQSLSIIQGALTPAKDTRSWITGVDGTSFDNASNAKALDTFAGWVKDGYVSAGYDGTSPDDAAAAFSKGSGVFFVGGNWYAGTITDGAKYGFTAGLEDGKYATNGSFGLDWHVSSQTKSELAALAFVGMVNSADAAPMLAKVNRVPIHTVDAGSNAMFGELLKASSDQLSGAGPLFWYDWATDTMFDTFTSGLQSVLAGQMSSQDFLQKVQADWTKFHTK</sequence>
<evidence type="ECO:0000313" key="3">
    <source>
        <dbReference type="Proteomes" id="UP001235064"/>
    </source>
</evidence>
<dbReference type="Pfam" id="PF13416">
    <property type="entry name" value="SBP_bac_8"/>
    <property type="match status" value="1"/>
</dbReference>
<keyword evidence="3" id="KW-1185">Reference proteome</keyword>